<dbReference type="SUPFAM" id="SSF52540">
    <property type="entry name" value="P-loop containing nucleoside triphosphate hydrolases"/>
    <property type="match status" value="1"/>
</dbReference>
<keyword evidence="1" id="KW-0547">Nucleotide-binding</keyword>
<feature type="domain" description="ABC transporter" evidence="4">
    <location>
        <begin position="721"/>
        <end position="951"/>
    </location>
</feature>
<gene>
    <name evidence="5" type="ORF">CCMP2556_LOCUS2516</name>
</gene>
<feature type="region of interest" description="Disordered" evidence="3">
    <location>
        <begin position="81"/>
        <end position="102"/>
    </location>
</feature>
<name>A0ABP0HN74_9DINO</name>
<dbReference type="Proteomes" id="UP001642484">
    <property type="component" value="Unassembled WGS sequence"/>
</dbReference>
<dbReference type="SMART" id="SM00382">
    <property type="entry name" value="AAA"/>
    <property type="match status" value="1"/>
</dbReference>
<dbReference type="InterPro" id="IPR026082">
    <property type="entry name" value="ABCA"/>
</dbReference>
<sequence>MGSLALASLGLGATQFSGAIPDLTDVAGLLGDDTVQNINLLALAFQQIQDLRRIAATFDTSVWWTSHFLRERSLTAQLLYSRGESPDNPNRRSPLPFLGMRDDDGEEPAFSTEIGFQLLQSLQLLQSEGLAALFGLEAASVAGLLDVGSDPILTDLRSFLSRITNTTRENIETTVVPGLLSASANASSICSSQTKRTWGQLMARTHERCPFYRAVVPQLAQGRLFNSLQTAISGMRDADFTQLDEDMKRLGDSVPMTLNETVLEVLVRLQQDFGYNHRVYEITEWMQYCPDEMVIDSAAECKVAARVMGKQWGGTVFKRGGHKDCMYGLQDWKVYFNLANASDTPTRAPYGSVCRAEKWQNYTKAYHLVGAGFCRPEGCDPDESSCRVNGYYGSTVTKLDCRRACELEANCIGFSFMPSRTERAAVSGCFVHTNTSTASSMPKKWVPYEKDFYSIGGASGDSLAMCYRIETKNPAEPRKSGCYFKQPTSGNGRCGGPFLTWTADNHGRKNLWSWENEALCLQRKTEHDDYCGTNTTWMFVPNRADQALPSTAASAGWQIFTEFRIALKPSALFNQFEETLSFEAKNAFCLMSPTALGVGMLYIGKWETMDIGAQWSNLWVVVPITNSGAAPKDDHSLGSVMGMMILDSILYQVLAWYVEKVRPGTLGLPQPWYFPLLPSYWWPEKGFESFGVSGTTHEQSGNRDLECWEEPTSEVASRTSVQIRDLTKTFSSGKQALKGITLDMHQGSIMGLLGHNGAGKSTTMSIMTGLYPPTTGDVVVHGVSVRGDSLGVRRQLGVCLQHNALYENVTVEEHLRLFCMLKSVPLNEVSSEVDRLLRDTGMEVKRKSPSRALSGGMKRKLSIAIALAGGSKVVTLDEPTAGVDATARRDIWHLLVKYKAGRTILLSTHFMDEADILSDRIAVIAEGRLTAIAGSMALKRHFADGYTLTVVCDDQREGQKVATFVIGTVPRATFVGARGREFCFALPFTSRSIFPILFEKLQDDKMRRQLKICAYGLSAASMEEVFLKASSVHEKGLHGQVRNLNFDPVPFTPRGEEDRPPMPFSAGMLEASDGQVLERDDKASTPKAGDSIGATPVVLGLPITDRSERFAQDHPRSPQCMAGVAQPSMLEAPHYSQLNSSGTKTLTVTTSRVVTCS</sequence>
<dbReference type="PANTHER" id="PTHR19229">
    <property type="entry name" value="ATP-BINDING CASSETTE TRANSPORTER SUBFAMILY A ABCA"/>
    <property type="match status" value="1"/>
</dbReference>
<evidence type="ECO:0000259" key="4">
    <source>
        <dbReference type="PROSITE" id="PS50893"/>
    </source>
</evidence>
<evidence type="ECO:0000256" key="2">
    <source>
        <dbReference type="ARBA" id="ARBA00022840"/>
    </source>
</evidence>
<comment type="caution">
    <text evidence="5">The sequence shown here is derived from an EMBL/GenBank/DDBJ whole genome shotgun (WGS) entry which is preliminary data.</text>
</comment>
<dbReference type="InterPro" id="IPR017871">
    <property type="entry name" value="ABC_transporter-like_CS"/>
</dbReference>
<evidence type="ECO:0000256" key="1">
    <source>
        <dbReference type="ARBA" id="ARBA00022741"/>
    </source>
</evidence>
<evidence type="ECO:0000313" key="6">
    <source>
        <dbReference type="Proteomes" id="UP001642484"/>
    </source>
</evidence>
<evidence type="ECO:0000256" key="3">
    <source>
        <dbReference type="SAM" id="MobiDB-lite"/>
    </source>
</evidence>
<proteinExistence type="predicted"/>
<dbReference type="Pfam" id="PF00005">
    <property type="entry name" value="ABC_tran"/>
    <property type="match status" value="1"/>
</dbReference>
<keyword evidence="2" id="KW-0067">ATP-binding</keyword>
<dbReference type="PROSITE" id="PS00211">
    <property type="entry name" value="ABC_TRANSPORTER_1"/>
    <property type="match status" value="1"/>
</dbReference>
<dbReference type="EMBL" id="CAXAMN010000958">
    <property type="protein sequence ID" value="CAK8991590.1"/>
    <property type="molecule type" value="Genomic_DNA"/>
</dbReference>
<dbReference type="InterPro" id="IPR003439">
    <property type="entry name" value="ABC_transporter-like_ATP-bd"/>
</dbReference>
<dbReference type="InterPro" id="IPR027417">
    <property type="entry name" value="P-loop_NTPase"/>
</dbReference>
<keyword evidence="6" id="KW-1185">Reference proteome</keyword>
<reference evidence="5 6" key="1">
    <citation type="submission" date="2024-02" db="EMBL/GenBank/DDBJ databases">
        <authorList>
            <person name="Chen Y."/>
            <person name="Shah S."/>
            <person name="Dougan E. K."/>
            <person name="Thang M."/>
            <person name="Chan C."/>
        </authorList>
    </citation>
    <scope>NUCLEOTIDE SEQUENCE [LARGE SCALE GENOMIC DNA]</scope>
</reference>
<evidence type="ECO:0000313" key="5">
    <source>
        <dbReference type="EMBL" id="CAK8991590.1"/>
    </source>
</evidence>
<organism evidence="5 6">
    <name type="scientific">Durusdinium trenchii</name>
    <dbReference type="NCBI Taxonomy" id="1381693"/>
    <lineage>
        <taxon>Eukaryota</taxon>
        <taxon>Sar</taxon>
        <taxon>Alveolata</taxon>
        <taxon>Dinophyceae</taxon>
        <taxon>Suessiales</taxon>
        <taxon>Symbiodiniaceae</taxon>
        <taxon>Durusdinium</taxon>
    </lineage>
</organism>
<dbReference type="PANTHER" id="PTHR19229:SF250">
    <property type="entry name" value="ABC TRANSPORTER DOMAIN-CONTAINING PROTEIN-RELATED"/>
    <property type="match status" value="1"/>
</dbReference>
<accession>A0ABP0HN74</accession>
<dbReference type="Gene3D" id="3.40.50.300">
    <property type="entry name" value="P-loop containing nucleotide triphosphate hydrolases"/>
    <property type="match status" value="1"/>
</dbReference>
<dbReference type="InterPro" id="IPR003593">
    <property type="entry name" value="AAA+_ATPase"/>
</dbReference>
<feature type="non-terminal residue" evidence="5">
    <location>
        <position position="1157"/>
    </location>
</feature>
<dbReference type="PROSITE" id="PS50893">
    <property type="entry name" value="ABC_TRANSPORTER_2"/>
    <property type="match status" value="1"/>
</dbReference>
<dbReference type="CDD" id="cd03263">
    <property type="entry name" value="ABC_subfamily_A"/>
    <property type="match status" value="1"/>
</dbReference>
<protein>
    <recommendedName>
        <fullName evidence="4">ABC transporter domain-containing protein</fullName>
    </recommendedName>
</protein>